<feature type="compositionally biased region" description="Polar residues" evidence="1">
    <location>
        <begin position="25"/>
        <end position="51"/>
    </location>
</feature>
<sequence length="64" mass="6794">MQGPPSGTPNTSTPTQELSKEKTVCGQSQPPTMETFAPNNSEPGLGQPTSIQHDHLPLREGLPL</sequence>
<dbReference type="EMBL" id="PGCI01000162">
    <property type="protein sequence ID" value="PLW36309.1"/>
    <property type="molecule type" value="Genomic_DNA"/>
</dbReference>
<organism evidence="2 3">
    <name type="scientific">Puccinia coronata f. sp. avenae</name>
    <dbReference type="NCBI Taxonomy" id="200324"/>
    <lineage>
        <taxon>Eukaryota</taxon>
        <taxon>Fungi</taxon>
        <taxon>Dikarya</taxon>
        <taxon>Basidiomycota</taxon>
        <taxon>Pucciniomycotina</taxon>
        <taxon>Pucciniomycetes</taxon>
        <taxon>Pucciniales</taxon>
        <taxon>Pucciniaceae</taxon>
        <taxon>Puccinia</taxon>
    </lineage>
</organism>
<dbReference type="Proteomes" id="UP000235392">
    <property type="component" value="Unassembled WGS sequence"/>
</dbReference>
<accession>A0A2N5UEY4</accession>
<evidence type="ECO:0000313" key="2">
    <source>
        <dbReference type="EMBL" id="PLW36309.1"/>
    </source>
</evidence>
<comment type="caution">
    <text evidence="2">The sequence shown here is derived from an EMBL/GenBank/DDBJ whole genome shotgun (WGS) entry which is preliminary data.</text>
</comment>
<name>A0A2N5UEY4_9BASI</name>
<feature type="compositionally biased region" description="Low complexity" evidence="1">
    <location>
        <begin position="1"/>
        <end position="15"/>
    </location>
</feature>
<evidence type="ECO:0000256" key="1">
    <source>
        <dbReference type="SAM" id="MobiDB-lite"/>
    </source>
</evidence>
<dbReference type="AlphaFoldDB" id="A0A2N5UEY4"/>
<protein>
    <submittedName>
        <fullName evidence="2">Uncharacterized protein</fullName>
    </submittedName>
</protein>
<proteinExistence type="predicted"/>
<feature type="region of interest" description="Disordered" evidence="1">
    <location>
        <begin position="1"/>
        <end position="64"/>
    </location>
</feature>
<reference evidence="2 3" key="1">
    <citation type="submission" date="2017-11" db="EMBL/GenBank/DDBJ databases">
        <title>De novo assembly and phasing of dikaryotic genomes from two isolates of Puccinia coronata f. sp. avenae, the causal agent of oat crown rust.</title>
        <authorList>
            <person name="Miller M.E."/>
            <person name="Zhang Y."/>
            <person name="Omidvar V."/>
            <person name="Sperschneider J."/>
            <person name="Schwessinger B."/>
            <person name="Raley C."/>
            <person name="Palmer J.M."/>
            <person name="Garnica D."/>
            <person name="Upadhyaya N."/>
            <person name="Rathjen J."/>
            <person name="Taylor J.M."/>
            <person name="Park R.F."/>
            <person name="Dodds P.N."/>
            <person name="Hirsch C.D."/>
            <person name="Kianian S.F."/>
            <person name="Figueroa M."/>
        </authorList>
    </citation>
    <scope>NUCLEOTIDE SEQUENCE [LARGE SCALE GENOMIC DNA]</scope>
    <source>
        <strain evidence="2">12SD80</strain>
    </source>
</reference>
<gene>
    <name evidence="2" type="ORF">PCASD_15931</name>
</gene>
<evidence type="ECO:0000313" key="3">
    <source>
        <dbReference type="Proteomes" id="UP000235392"/>
    </source>
</evidence>